<reference evidence="3 4" key="1">
    <citation type="submission" date="2018-02" db="EMBL/GenBank/DDBJ databases">
        <title>The genomes of Aspergillus section Nigri reveals drivers in fungal speciation.</title>
        <authorList>
            <consortium name="DOE Joint Genome Institute"/>
            <person name="Vesth T.C."/>
            <person name="Nybo J."/>
            <person name="Theobald S."/>
            <person name="Brandl J."/>
            <person name="Frisvad J.C."/>
            <person name="Nielsen K.F."/>
            <person name="Lyhne E.K."/>
            <person name="Kogle M.E."/>
            <person name="Kuo A."/>
            <person name="Riley R."/>
            <person name="Clum A."/>
            <person name="Nolan M."/>
            <person name="Lipzen A."/>
            <person name="Salamov A."/>
            <person name="Henrissat B."/>
            <person name="Wiebenga A."/>
            <person name="De vries R.P."/>
            <person name="Grigoriev I.V."/>
            <person name="Mortensen U.H."/>
            <person name="Andersen M.R."/>
            <person name="Baker S.E."/>
        </authorList>
    </citation>
    <scope>NUCLEOTIDE SEQUENCE [LARGE SCALE GENOMIC DNA]</scope>
    <source>
        <strain evidence="3 4">CBS 121593</strain>
    </source>
</reference>
<dbReference type="Pfam" id="PF11807">
    <property type="entry name" value="UstYa"/>
    <property type="match status" value="1"/>
</dbReference>
<dbReference type="STRING" id="1448316.A0A395HD57"/>
<dbReference type="PANTHER" id="PTHR33365:SF4">
    <property type="entry name" value="CYCLOCHLOROTINE BIOSYNTHESIS PROTEIN O"/>
    <property type="match status" value="1"/>
</dbReference>
<comment type="pathway">
    <text evidence="1">Mycotoxin biosynthesis.</text>
</comment>
<dbReference type="PANTHER" id="PTHR33365">
    <property type="entry name" value="YALI0B05434P"/>
    <property type="match status" value="1"/>
</dbReference>
<dbReference type="OrthoDB" id="3687641at2759"/>
<dbReference type="RefSeq" id="XP_025579245.1">
    <property type="nucleotide sequence ID" value="XM_025723366.1"/>
</dbReference>
<accession>A0A395HD57</accession>
<dbReference type="GO" id="GO:0043386">
    <property type="term" value="P:mycotoxin biosynthetic process"/>
    <property type="evidence" value="ECO:0007669"/>
    <property type="project" value="InterPro"/>
</dbReference>
<protein>
    <submittedName>
        <fullName evidence="3">Uncharacterized protein</fullName>
    </submittedName>
</protein>
<proteinExistence type="inferred from homology"/>
<dbReference type="EMBL" id="KZ824422">
    <property type="protein sequence ID" value="RAL04918.1"/>
    <property type="molecule type" value="Genomic_DNA"/>
</dbReference>
<evidence type="ECO:0000313" key="4">
    <source>
        <dbReference type="Proteomes" id="UP000249402"/>
    </source>
</evidence>
<sequence length="146" mass="17150">MGKHSFLKSRILGKTQPSQFVSNSLRMNIYPEYYFGRQDNSSDMAAHQRHLDHCVDILRQALMCTADINIVTMNWLKCLWRSLLPDIHPLITDDGYELGRELPTPNFNTRHVCRNFDRILEWNDRHGRVNYSLHKSGTEFALDEFP</sequence>
<organism evidence="3 4">
    <name type="scientific">Aspergillus ibericus CBS 121593</name>
    <dbReference type="NCBI Taxonomy" id="1448316"/>
    <lineage>
        <taxon>Eukaryota</taxon>
        <taxon>Fungi</taxon>
        <taxon>Dikarya</taxon>
        <taxon>Ascomycota</taxon>
        <taxon>Pezizomycotina</taxon>
        <taxon>Eurotiomycetes</taxon>
        <taxon>Eurotiomycetidae</taxon>
        <taxon>Eurotiales</taxon>
        <taxon>Aspergillaceae</taxon>
        <taxon>Aspergillus</taxon>
        <taxon>Aspergillus subgen. Circumdati</taxon>
    </lineage>
</organism>
<evidence type="ECO:0000256" key="1">
    <source>
        <dbReference type="ARBA" id="ARBA00004685"/>
    </source>
</evidence>
<evidence type="ECO:0000256" key="2">
    <source>
        <dbReference type="ARBA" id="ARBA00035112"/>
    </source>
</evidence>
<dbReference type="GeneID" id="37228231"/>
<name>A0A395HD57_9EURO</name>
<gene>
    <name evidence="3" type="ORF">BO80DRAFT_480872</name>
</gene>
<dbReference type="VEuPathDB" id="FungiDB:BO80DRAFT_480872"/>
<dbReference type="AlphaFoldDB" id="A0A395HD57"/>
<dbReference type="Proteomes" id="UP000249402">
    <property type="component" value="Unassembled WGS sequence"/>
</dbReference>
<dbReference type="InterPro" id="IPR021765">
    <property type="entry name" value="UstYa-like"/>
</dbReference>
<comment type="similarity">
    <text evidence="2">Belongs to the ustYa family.</text>
</comment>
<evidence type="ECO:0000313" key="3">
    <source>
        <dbReference type="EMBL" id="RAL04918.1"/>
    </source>
</evidence>
<keyword evidence="4" id="KW-1185">Reference proteome</keyword>